<gene>
    <name evidence="2" type="ORF">FEF27_11835</name>
</gene>
<reference evidence="2 3" key="1">
    <citation type="submission" date="2019-05" db="EMBL/GenBank/DDBJ databases">
        <title>Nesterenkonia sp. GY239, isolated from the Southern Atlantic Ocean.</title>
        <authorList>
            <person name="Zhang G."/>
        </authorList>
    </citation>
    <scope>NUCLEOTIDE SEQUENCE [LARGE SCALE GENOMIC DNA]</scope>
    <source>
        <strain evidence="2 3">GY239</strain>
    </source>
</reference>
<dbReference type="OrthoDB" id="4965372at2"/>
<protein>
    <recommendedName>
        <fullName evidence="4">DUF3558 domain-containing protein</fullName>
    </recommendedName>
</protein>
<feature type="region of interest" description="Disordered" evidence="1">
    <location>
        <begin position="30"/>
        <end position="61"/>
    </location>
</feature>
<evidence type="ECO:0000313" key="3">
    <source>
        <dbReference type="Proteomes" id="UP000306544"/>
    </source>
</evidence>
<dbReference type="EMBL" id="VAWA01000022">
    <property type="protein sequence ID" value="TLP71952.1"/>
    <property type="molecule type" value="Genomic_DNA"/>
</dbReference>
<feature type="compositionally biased region" description="Acidic residues" evidence="1">
    <location>
        <begin position="30"/>
        <end position="48"/>
    </location>
</feature>
<accession>A0A5R8ZZT7</accession>
<dbReference type="RefSeq" id="WP_138171100.1">
    <property type="nucleotide sequence ID" value="NZ_VAWA01000022.1"/>
</dbReference>
<keyword evidence="3" id="KW-1185">Reference proteome</keyword>
<dbReference type="Proteomes" id="UP000306544">
    <property type="component" value="Unassembled WGS sequence"/>
</dbReference>
<sequence>MPGPVTASSALSLLGATAVGGSLVACSAEEPEIDTVDPNDLDPEILEPEEARGGDPQRQGRGVCDLLSGDEIESVLTDPVAEGQAIGELGEVEACQWPHRQHDKSQDVQVLRIRDGEIPGEELFASIAHGEATQVPGGEEAAFNENTQSLWVRSQETVLQLQLSGFDAEEEAFVELAEVMVENH</sequence>
<evidence type="ECO:0008006" key="4">
    <source>
        <dbReference type="Google" id="ProtNLM"/>
    </source>
</evidence>
<comment type="caution">
    <text evidence="2">The sequence shown here is derived from an EMBL/GenBank/DDBJ whole genome shotgun (WGS) entry which is preliminary data.</text>
</comment>
<dbReference type="AlphaFoldDB" id="A0A5R8ZZT7"/>
<proteinExistence type="predicted"/>
<organism evidence="2 3">
    <name type="scientific">Nesterenkonia sphaerica</name>
    <dbReference type="NCBI Taxonomy" id="1804988"/>
    <lineage>
        <taxon>Bacteria</taxon>
        <taxon>Bacillati</taxon>
        <taxon>Actinomycetota</taxon>
        <taxon>Actinomycetes</taxon>
        <taxon>Micrococcales</taxon>
        <taxon>Micrococcaceae</taxon>
        <taxon>Nesterenkonia</taxon>
    </lineage>
</organism>
<evidence type="ECO:0000256" key="1">
    <source>
        <dbReference type="SAM" id="MobiDB-lite"/>
    </source>
</evidence>
<evidence type="ECO:0000313" key="2">
    <source>
        <dbReference type="EMBL" id="TLP71952.1"/>
    </source>
</evidence>
<name>A0A5R8ZZT7_9MICC</name>